<reference evidence="8" key="2">
    <citation type="submission" date="2025-08" db="UniProtKB">
        <authorList>
            <consortium name="Ensembl"/>
        </authorList>
    </citation>
    <scope>IDENTIFICATION</scope>
</reference>
<dbReference type="InterPro" id="IPR038386">
    <property type="entry name" value="Beta-thymosin_sf"/>
</dbReference>
<dbReference type="SMART" id="SM00152">
    <property type="entry name" value="THY"/>
    <property type="match status" value="1"/>
</dbReference>
<dbReference type="GO" id="GO:0007015">
    <property type="term" value="P:actin filament organization"/>
    <property type="evidence" value="ECO:0007669"/>
    <property type="project" value="InterPro"/>
</dbReference>
<keyword evidence="3" id="KW-0963">Cytoplasm</keyword>
<dbReference type="PANTHER" id="PTHR12021">
    <property type="entry name" value="THYMOSIN BETA"/>
    <property type="match status" value="1"/>
</dbReference>
<organism evidence="8 9">
    <name type="scientific">Amphiprion percula</name>
    <name type="common">Orange clownfish</name>
    <name type="synonym">Lutjanus percula</name>
    <dbReference type="NCBI Taxonomy" id="161767"/>
    <lineage>
        <taxon>Eukaryota</taxon>
        <taxon>Metazoa</taxon>
        <taxon>Chordata</taxon>
        <taxon>Craniata</taxon>
        <taxon>Vertebrata</taxon>
        <taxon>Euteleostomi</taxon>
        <taxon>Actinopterygii</taxon>
        <taxon>Neopterygii</taxon>
        <taxon>Teleostei</taxon>
        <taxon>Neoteleostei</taxon>
        <taxon>Acanthomorphata</taxon>
        <taxon>Ovalentaria</taxon>
        <taxon>Pomacentridae</taxon>
        <taxon>Amphiprion</taxon>
    </lineage>
</organism>
<sequence length="52" mass="5964">ITHPSKMGDNPVKQEVANFDKQKLKKTSTAEKNHLPTKEEIEEEKKAMQEAK</sequence>
<reference evidence="8 9" key="1">
    <citation type="submission" date="2018-03" db="EMBL/GenBank/DDBJ databases">
        <title>Finding Nemo's genes: A chromosome-scale reference assembly of the genome of the orange clownfish Amphiprion percula.</title>
        <authorList>
            <person name="Lehmann R."/>
        </authorList>
    </citation>
    <scope>NUCLEOTIDE SEQUENCE</scope>
</reference>
<dbReference type="Pfam" id="PF01290">
    <property type="entry name" value="Thymosin"/>
    <property type="match status" value="1"/>
</dbReference>
<name>A0A3P8T7Z6_AMPPE</name>
<feature type="compositionally biased region" description="Basic and acidic residues" evidence="7">
    <location>
        <begin position="18"/>
        <end position="52"/>
    </location>
</feature>
<evidence type="ECO:0000256" key="4">
    <source>
        <dbReference type="ARBA" id="ARBA00023203"/>
    </source>
</evidence>
<accession>A0A3P8T7Z6</accession>
<dbReference type="GO" id="GO:0005737">
    <property type="term" value="C:cytoplasm"/>
    <property type="evidence" value="ECO:0007669"/>
    <property type="project" value="TreeGrafter"/>
</dbReference>
<reference evidence="8" key="3">
    <citation type="submission" date="2025-09" db="UniProtKB">
        <authorList>
            <consortium name="Ensembl"/>
        </authorList>
    </citation>
    <scope>IDENTIFICATION</scope>
</reference>
<dbReference type="Ensembl" id="ENSAPET00000021246.1">
    <property type="protein sequence ID" value="ENSAPEP00000020696.1"/>
    <property type="gene ID" value="ENSAPEG00000014779.1"/>
</dbReference>
<feature type="region of interest" description="Disordered" evidence="7">
    <location>
        <begin position="1"/>
        <end position="52"/>
    </location>
</feature>
<keyword evidence="9" id="KW-1185">Reference proteome</keyword>
<dbReference type="OMA" id="ITHPSKM"/>
<dbReference type="PANTHER" id="PTHR12021:SF3">
    <property type="entry name" value="THYMOSIN BETA-4-LIKE"/>
    <property type="match status" value="1"/>
</dbReference>
<dbReference type="GO" id="GO:0005856">
    <property type="term" value="C:cytoskeleton"/>
    <property type="evidence" value="ECO:0007669"/>
    <property type="project" value="UniProtKB-SubCell"/>
</dbReference>
<dbReference type="GO" id="GO:0030334">
    <property type="term" value="P:regulation of cell migration"/>
    <property type="evidence" value="ECO:0007669"/>
    <property type="project" value="TreeGrafter"/>
</dbReference>
<dbReference type="GO" id="GO:0003785">
    <property type="term" value="F:actin monomer binding"/>
    <property type="evidence" value="ECO:0007669"/>
    <property type="project" value="InterPro"/>
</dbReference>
<comment type="function">
    <text evidence="6">Plays an important role in the organization of the cytoskeleton. Binds to and sequesters actin monomers (G actin) and therefore inhibits actin polymerization.</text>
</comment>
<evidence type="ECO:0000256" key="1">
    <source>
        <dbReference type="ARBA" id="ARBA00004245"/>
    </source>
</evidence>
<dbReference type="Gene3D" id="1.20.5.520">
    <property type="entry name" value="Single helix bin"/>
    <property type="match status" value="1"/>
</dbReference>
<dbReference type="AlphaFoldDB" id="A0A3P8T7Z6"/>
<keyword evidence="5" id="KW-0206">Cytoskeleton</keyword>
<comment type="subcellular location">
    <subcellularLocation>
        <location evidence="1">Cytoplasm</location>
        <location evidence="1">Cytoskeleton</location>
    </subcellularLocation>
</comment>
<evidence type="ECO:0000256" key="3">
    <source>
        <dbReference type="ARBA" id="ARBA00022490"/>
    </source>
</evidence>
<protein>
    <submittedName>
        <fullName evidence="8">Thymosin beta 1</fullName>
    </submittedName>
</protein>
<comment type="similarity">
    <text evidence="2">Belongs to the thymosin beta family.</text>
</comment>
<evidence type="ECO:0000313" key="8">
    <source>
        <dbReference type="Ensembl" id="ENSAPEP00000020696.1"/>
    </source>
</evidence>
<keyword evidence="4" id="KW-0009">Actin-binding</keyword>
<dbReference type="STRING" id="161767.ENSAPEP00000020696"/>
<evidence type="ECO:0000256" key="6">
    <source>
        <dbReference type="ARBA" id="ARBA00025497"/>
    </source>
</evidence>
<evidence type="ECO:0000256" key="5">
    <source>
        <dbReference type="ARBA" id="ARBA00023212"/>
    </source>
</evidence>
<dbReference type="FunFam" id="1.20.5.520:FF:000001">
    <property type="entry name" value="Thymosin beta"/>
    <property type="match status" value="1"/>
</dbReference>
<dbReference type="Proteomes" id="UP000265080">
    <property type="component" value="Chromosome 13"/>
</dbReference>
<evidence type="ECO:0000313" key="9">
    <source>
        <dbReference type="Proteomes" id="UP000265080"/>
    </source>
</evidence>
<dbReference type="PIRSF" id="PIRSF001828">
    <property type="entry name" value="Thymosin_beta"/>
    <property type="match status" value="1"/>
</dbReference>
<proteinExistence type="inferred from homology"/>
<dbReference type="GeneTree" id="ENSGT00940000176232"/>
<evidence type="ECO:0000256" key="2">
    <source>
        <dbReference type="ARBA" id="ARBA00009511"/>
    </source>
</evidence>
<dbReference type="InterPro" id="IPR001152">
    <property type="entry name" value="Beta-thymosin"/>
</dbReference>
<evidence type="ECO:0000256" key="7">
    <source>
        <dbReference type="SAM" id="MobiDB-lite"/>
    </source>
</evidence>